<evidence type="ECO:0000313" key="7">
    <source>
        <dbReference type="Proteomes" id="UP000192582"/>
    </source>
</evidence>
<comment type="similarity">
    <text evidence="2">Belongs to the bacterial solute-binding protein 8 family.</text>
</comment>
<evidence type="ECO:0000256" key="4">
    <source>
        <dbReference type="ARBA" id="ARBA00022729"/>
    </source>
</evidence>
<dbReference type="AlphaFoldDB" id="A0A1W1V6S3"/>
<organism evidence="6 7">
    <name type="scientific">Deinococcus hopiensis KR-140</name>
    <dbReference type="NCBI Taxonomy" id="695939"/>
    <lineage>
        <taxon>Bacteria</taxon>
        <taxon>Thermotogati</taxon>
        <taxon>Deinococcota</taxon>
        <taxon>Deinococci</taxon>
        <taxon>Deinococcales</taxon>
        <taxon>Deinococcaceae</taxon>
        <taxon>Deinococcus</taxon>
    </lineage>
</organism>
<comment type="subcellular location">
    <subcellularLocation>
        <location evidence="1">Cell envelope</location>
    </subcellularLocation>
</comment>
<dbReference type="OrthoDB" id="9793175at2"/>
<gene>
    <name evidence="6" type="ORF">SAMN00790413_00265</name>
</gene>
<keyword evidence="7" id="KW-1185">Reference proteome</keyword>
<evidence type="ECO:0000259" key="5">
    <source>
        <dbReference type="PROSITE" id="PS50983"/>
    </source>
</evidence>
<dbReference type="Pfam" id="PF01497">
    <property type="entry name" value="Peripla_BP_2"/>
    <property type="match status" value="1"/>
</dbReference>
<sequence>MRQISSLTLVLTLAASAIGVTHLGGTTALKNTPKRIVVLEFGFMDALTKLGVKPVGIAADGDAADEVLPHLKKYSGPDVSTVGNRHAPSLEKIMALKPDLIIADENDHKQIDAQLSNIAPTLLFRSYHATCQDQIDQFSVISKIVGKEAAGKTALADYTRLFNKVEATSSPKAGKIVVGVPTPDGFYVHSDKSYIGSLPKMAGRNNPTPSRTARRSTCCLWKASAGIKSVATASRETHTPLYLGVGEYAAVHVLLTISIHPGA</sequence>
<dbReference type="InterPro" id="IPR002491">
    <property type="entry name" value="ABC_transptr_periplasmic_BD"/>
</dbReference>
<reference evidence="6 7" key="1">
    <citation type="submission" date="2017-04" db="EMBL/GenBank/DDBJ databases">
        <authorList>
            <person name="Afonso C.L."/>
            <person name="Miller P.J."/>
            <person name="Scott M.A."/>
            <person name="Spackman E."/>
            <person name="Goraichik I."/>
            <person name="Dimitrov K.M."/>
            <person name="Suarez D.L."/>
            <person name="Swayne D.E."/>
        </authorList>
    </citation>
    <scope>NUCLEOTIDE SEQUENCE [LARGE SCALE GENOMIC DNA]</scope>
    <source>
        <strain evidence="6 7">KR-140</strain>
    </source>
</reference>
<keyword evidence="4" id="KW-0732">Signal</keyword>
<dbReference type="InterPro" id="IPR051313">
    <property type="entry name" value="Bact_iron-sidero_bind"/>
</dbReference>
<dbReference type="PROSITE" id="PS50983">
    <property type="entry name" value="FE_B12_PBP"/>
    <property type="match status" value="1"/>
</dbReference>
<dbReference type="PANTHER" id="PTHR30532:SF29">
    <property type="entry name" value="FE(3+) DICITRATE-BINDING PERIPLASMIC PROTEIN"/>
    <property type="match status" value="1"/>
</dbReference>
<accession>A0A1W1V6S3</accession>
<name>A0A1W1V6S3_9DEIO</name>
<evidence type="ECO:0000256" key="3">
    <source>
        <dbReference type="ARBA" id="ARBA00022448"/>
    </source>
</evidence>
<keyword evidence="3" id="KW-0813">Transport</keyword>
<dbReference type="GO" id="GO:1901678">
    <property type="term" value="P:iron coordination entity transport"/>
    <property type="evidence" value="ECO:0007669"/>
    <property type="project" value="UniProtKB-ARBA"/>
</dbReference>
<dbReference type="Proteomes" id="UP000192582">
    <property type="component" value="Unassembled WGS sequence"/>
</dbReference>
<dbReference type="PANTHER" id="PTHR30532">
    <property type="entry name" value="IRON III DICITRATE-BINDING PERIPLASMIC PROTEIN"/>
    <property type="match status" value="1"/>
</dbReference>
<dbReference type="RefSeq" id="WP_084047969.1">
    <property type="nucleotide sequence ID" value="NZ_FWWU01000009.1"/>
</dbReference>
<dbReference type="SUPFAM" id="SSF53807">
    <property type="entry name" value="Helical backbone' metal receptor"/>
    <property type="match status" value="1"/>
</dbReference>
<proteinExistence type="inferred from homology"/>
<dbReference type="Gene3D" id="3.40.50.1980">
    <property type="entry name" value="Nitrogenase molybdenum iron protein domain"/>
    <property type="match status" value="2"/>
</dbReference>
<evidence type="ECO:0000313" key="6">
    <source>
        <dbReference type="EMBL" id="SMB89088.1"/>
    </source>
</evidence>
<dbReference type="GO" id="GO:0030288">
    <property type="term" value="C:outer membrane-bounded periplasmic space"/>
    <property type="evidence" value="ECO:0007669"/>
    <property type="project" value="TreeGrafter"/>
</dbReference>
<protein>
    <submittedName>
        <fullName evidence="6">ABC-type Fe3+-citrate transport system, periplasmic component</fullName>
    </submittedName>
</protein>
<evidence type="ECO:0000256" key="1">
    <source>
        <dbReference type="ARBA" id="ARBA00004196"/>
    </source>
</evidence>
<dbReference type="EMBL" id="FWWU01000009">
    <property type="protein sequence ID" value="SMB89088.1"/>
    <property type="molecule type" value="Genomic_DNA"/>
</dbReference>
<dbReference type="STRING" id="695939.SAMN00790413_00265"/>
<evidence type="ECO:0000256" key="2">
    <source>
        <dbReference type="ARBA" id="ARBA00008814"/>
    </source>
</evidence>
<feature type="domain" description="Fe/B12 periplasmic-binding" evidence="5">
    <location>
        <begin position="35"/>
        <end position="263"/>
    </location>
</feature>